<evidence type="ECO:0000256" key="1">
    <source>
        <dbReference type="SAM" id="MobiDB-lite"/>
    </source>
</evidence>
<proteinExistence type="predicted"/>
<evidence type="ECO:0000313" key="2">
    <source>
        <dbReference type="EMBL" id="GBP61877.1"/>
    </source>
</evidence>
<reference evidence="2 3" key="1">
    <citation type="journal article" date="2019" name="Commun. Biol.">
        <title>The bagworm genome reveals a unique fibroin gene that provides high tensile strength.</title>
        <authorList>
            <person name="Kono N."/>
            <person name="Nakamura H."/>
            <person name="Ohtoshi R."/>
            <person name="Tomita M."/>
            <person name="Numata K."/>
            <person name="Arakawa K."/>
        </authorList>
    </citation>
    <scope>NUCLEOTIDE SEQUENCE [LARGE SCALE GENOMIC DNA]</scope>
</reference>
<accession>A0A4C1XI27</accession>
<keyword evidence="3" id="KW-1185">Reference proteome</keyword>
<comment type="caution">
    <text evidence="2">The sequence shown here is derived from an EMBL/GenBank/DDBJ whole genome shotgun (WGS) entry which is preliminary data.</text>
</comment>
<dbReference type="EMBL" id="BGZK01000825">
    <property type="protein sequence ID" value="GBP61877.1"/>
    <property type="molecule type" value="Genomic_DNA"/>
</dbReference>
<name>A0A4C1XI27_EUMVA</name>
<sequence length="69" mass="7622">MMVTRIESWITIEINNATGTGIESGTEAEILYRTGNSKPVARSIGRSVKQPVSPADAPRVTPQRRRRGR</sequence>
<protein>
    <submittedName>
        <fullName evidence="2">Uncharacterized protein</fullName>
    </submittedName>
</protein>
<evidence type="ECO:0000313" key="3">
    <source>
        <dbReference type="Proteomes" id="UP000299102"/>
    </source>
</evidence>
<organism evidence="2 3">
    <name type="scientific">Eumeta variegata</name>
    <name type="common">Bagworm moth</name>
    <name type="synonym">Eumeta japonica</name>
    <dbReference type="NCBI Taxonomy" id="151549"/>
    <lineage>
        <taxon>Eukaryota</taxon>
        <taxon>Metazoa</taxon>
        <taxon>Ecdysozoa</taxon>
        <taxon>Arthropoda</taxon>
        <taxon>Hexapoda</taxon>
        <taxon>Insecta</taxon>
        <taxon>Pterygota</taxon>
        <taxon>Neoptera</taxon>
        <taxon>Endopterygota</taxon>
        <taxon>Lepidoptera</taxon>
        <taxon>Glossata</taxon>
        <taxon>Ditrysia</taxon>
        <taxon>Tineoidea</taxon>
        <taxon>Psychidae</taxon>
        <taxon>Oiketicinae</taxon>
        <taxon>Eumeta</taxon>
    </lineage>
</organism>
<feature type="region of interest" description="Disordered" evidence="1">
    <location>
        <begin position="42"/>
        <end position="69"/>
    </location>
</feature>
<dbReference type="AlphaFoldDB" id="A0A4C1XI27"/>
<dbReference type="Proteomes" id="UP000299102">
    <property type="component" value="Unassembled WGS sequence"/>
</dbReference>
<gene>
    <name evidence="2" type="ORF">EVAR_97966_1</name>
</gene>